<organism evidence="2 3">
    <name type="scientific">Plasmodiophora brassicae</name>
    <name type="common">Clubroot disease agent</name>
    <dbReference type="NCBI Taxonomy" id="37360"/>
    <lineage>
        <taxon>Eukaryota</taxon>
        <taxon>Sar</taxon>
        <taxon>Rhizaria</taxon>
        <taxon>Endomyxa</taxon>
        <taxon>Phytomyxea</taxon>
        <taxon>Plasmodiophorida</taxon>
        <taxon>Plasmodiophoridae</taxon>
        <taxon>Plasmodiophora</taxon>
    </lineage>
</organism>
<evidence type="ECO:0000256" key="1">
    <source>
        <dbReference type="SAM" id="MobiDB-lite"/>
    </source>
</evidence>
<gene>
    <name evidence="2" type="ORF">PBRA_005709</name>
</gene>
<dbReference type="EMBL" id="CDSF01000078">
    <property type="protein sequence ID" value="CEO97104.1"/>
    <property type="molecule type" value="Genomic_DNA"/>
</dbReference>
<evidence type="ECO:0008006" key="4">
    <source>
        <dbReference type="Google" id="ProtNLM"/>
    </source>
</evidence>
<evidence type="ECO:0000313" key="2">
    <source>
        <dbReference type="EMBL" id="CEO97104.1"/>
    </source>
</evidence>
<keyword evidence="3" id="KW-1185">Reference proteome</keyword>
<proteinExistence type="predicted"/>
<sequence>MELTPSPYTVCAGVSVDMFNKFAETRSESLPLEVRFLELFAERLVIVELPSPTHESTVVEFNQAFLKACGDDEQLGKRGSSTVQRDDQPNRQSDASYGPKRNTINRIPVPDGRELENWITLAVEVGQTQDWASLRRAAEWWANYNGVQYVLLIQDQHKGEVDALRALPYSWSRSSTRRSSFQMSIPTVPHCR</sequence>
<reference evidence="2 3" key="1">
    <citation type="submission" date="2015-02" db="EMBL/GenBank/DDBJ databases">
        <authorList>
            <person name="Chooi Y.-H."/>
        </authorList>
    </citation>
    <scope>NUCLEOTIDE SEQUENCE [LARGE SCALE GENOMIC DNA]</scope>
    <source>
        <strain evidence="2">E3</strain>
    </source>
</reference>
<dbReference type="OrthoDB" id="75839at2759"/>
<dbReference type="Proteomes" id="UP000039324">
    <property type="component" value="Unassembled WGS sequence"/>
</dbReference>
<evidence type="ECO:0000313" key="3">
    <source>
        <dbReference type="Proteomes" id="UP000039324"/>
    </source>
</evidence>
<name>A0A0G4IPQ9_PLABS</name>
<dbReference type="AlphaFoldDB" id="A0A0G4IPQ9"/>
<feature type="region of interest" description="Disordered" evidence="1">
    <location>
        <begin position="73"/>
        <end position="106"/>
    </location>
</feature>
<dbReference type="STRING" id="37360.A0A0G4IPQ9"/>
<protein>
    <recommendedName>
        <fullName evidence="4">Restriction endonuclease domain-containing protein</fullName>
    </recommendedName>
</protein>
<accession>A0A0G4IPQ9</accession>